<dbReference type="SUPFAM" id="SSF56672">
    <property type="entry name" value="DNA/RNA polymerases"/>
    <property type="match status" value="1"/>
</dbReference>
<reference evidence="3 4" key="1">
    <citation type="submission" date="2019-05" db="EMBL/GenBank/DDBJ databases">
        <title>Microbulbifer harenosus sp. nov., an alginate-degrading bacterium isolated from coastal sand.</title>
        <authorList>
            <person name="Huang H."/>
            <person name="Mo K."/>
            <person name="Bao S."/>
        </authorList>
    </citation>
    <scope>NUCLEOTIDE SEQUENCE [LARGE SCALE GENOMIC DNA]</scope>
    <source>
        <strain evidence="3 4">HB161719</strain>
    </source>
</reference>
<dbReference type="InterPro" id="IPR000477">
    <property type="entry name" value="RT_dom"/>
</dbReference>
<keyword evidence="3" id="KW-0548">Nucleotidyltransferase</keyword>
<name>A0ABY2UCJ3_9GAMM</name>
<proteinExistence type="inferred from homology"/>
<dbReference type="GO" id="GO:0003964">
    <property type="term" value="F:RNA-directed DNA polymerase activity"/>
    <property type="evidence" value="ECO:0007669"/>
    <property type="project" value="UniProtKB-KW"/>
</dbReference>
<dbReference type="EMBL" id="VANI01000033">
    <property type="protein sequence ID" value="TLM73382.1"/>
    <property type="molecule type" value="Genomic_DNA"/>
</dbReference>
<evidence type="ECO:0000259" key="2">
    <source>
        <dbReference type="PROSITE" id="PS50878"/>
    </source>
</evidence>
<gene>
    <name evidence="3" type="ORF">FDY93_19080</name>
</gene>
<keyword evidence="3" id="KW-0808">Transferase</keyword>
<evidence type="ECO:0000256" key="1">
    <source>
        <dbReference type="ARBA" id="ARBA00034120"/>
    </source>
</evidence>
<dbReference type="PANTHER" id="PTHR34047:SF8">
    <property type="entry name" value="PROTEIN YKFC"/>
    <property type="match status" value="1"/>
</dbReference>
<evidence type="ECO:0000313" key="3">
    <source>
        <dbReference type="EMBL" id="TLM73382.1"/>
    </source>
</evidence>
<evidence type="ECO:0000313" key="4">
    <source>
        <dbReference type="Proteomes" id="UP000306791"/>
    </source>
</evidence>
<keyword evidence="4" id="KW-1185">Reference proteome</keyword>
<feature type="domain" description="Reverse transcriptase" evidence="2">
    <location>
        <begin position="1"/>
        <end position="141"/>
    </location>
</feature>
<comment type="similarity">
    <text evidence="1">Belongs to the bacterial reverse transcriptase family.</text>
</comment>
<dbReference type="Proteomes" id="UP000306791">
    <property type="component" value="Unassembled WGS sequence"/>
</dbReference>
<dbReference type="CDD" id="cd01651">
    <property type="entry name" value="RT_G2_intron"/>
    <property type="match status" value="1"/>
</dbReference>
<dbReference type="Pfam" id="PF00078">
    <property type="entry name" value="RVT_1"/>
    <property type="match status" value="1"/>
</dbReference>
<dbReference type="InterPro" id="IPR043502">
    <property type="entry name" value="DNA/RNA_pol_sf"/>
</dbReference>
<comment type="caution">
    <text evidence="3">The sequence shown here is derived from an EMBL/GenBank/DDBJ whole genome shotgun (WGS) entry which is preliminary data.</text>
</comment>
<protein>
    <submittedName>
        <fullName evidence="3">RNA-directed DNA polymerase</fullName>
    </submittedName>
</protein>
<dbReference type="PANTHER" id="PTHR34047">
    <property type="entry name" value="NUCLEAR INTRON MATURASE 1, MITOCHONDRIAL-RELATED"/>
    <property type="match status" value="1"/>
</dbReference>
<dbReference type="PROSITE" id="PS50878">
    <property type="entry name" value="RT_POL"/>
    <property type="match status" value="1"/>
</dbReference>
<accession>A0ABY2UCJ3</accession>
<keyword evidence="3" id="KW-0695">RNA-directed DNA polymerase</keyword>
<organism evidence="3 4">
    <name type="scientific">Microbulbifer harenosus</name>
    <dbReference type="NCBI Taxonomy" id="2576840"/>
    <lineage>
        <taxon>Bacteria</taxon>
        <taxon>Pseudomonadati</taxon>
        <taxon>Pseudomonadota</taxon>
        <taxon>Gammaproteobacteria</taxon>
        <taxon>Cellvibrionales</taxon>
        <taxon>Microbulbiferaceae</taxon>
        <taxon>Microbulbifer</taxon>
    </lineage>
</organism>
<sequence length="258" mass="30327">MDKHQLRVFLQQRVGDGVLLRLINKWLNAGVMEAGSIHYPEQGTPQGGVISPMLANVYLHHVLDQWFEQEVKPRLISSASLIRFADDAVLLMKNAEDADRVMAVLPKRFHRHGLALHPEKTRVTRFKPQENVSIDFLGFTHYWKRSQRGGWSICRKTMKSRFARSIRAIGNWCSENRHLALPEYHAALCRKIRGHYAYFGIRGNSNALKRFLYVVRNTWVKWLRKRSQRHRLNWKAVERLLLRYRLPAARLITINLRM</sequence>
<dbReference type="InterPro" id="IPR051083">
    <property type="entry name" value="GrpII_Intron_Splice-Mob/Def"/>
</dbReference>